<reference evidence="6 7" key="1">
    <citation type="submission" date="2019-08" db="EMBL/GenBank/DDBJ databases">
        <authorList>
            <person name="Liang Q."/>
        </authorList>
    </citation>
    <scope>NUCLEOTIDE SEQUENCE [LARGE SCALE GENOMIC DNA]</scope>
    <source>
        <strain evidence="6 7">V1718</strain>
    </source>
</reference>
<evidence type="ECO:0000313" key="6">
    <source>
        <dbReference type="EMBL" id="QED28594.1"/>
    </source>
</evidence>
<dbReference type="InterPro" id="IPR050611">
    <property type="entry name" value="ABCF"/>
</dbReference>
<evidence type="ECO:0000256" key="4">
    <source>
        <dbReference type="SAM" id="Coils"/>
    </source>
</evidence>
<dbReference type="GO" id="GO:0016887">
    <property type="term" value="F:ATP hydrolysis activity"/>
    <property type="evidence" value="ECO:0007669"/>
    <property type="project" value="InterPro"/>
</dbReference>
<organism evidence="6 7">
    <name type="scientific">Microvenator marinus</name>
    <dbReference type="NCBI Taxonomy" id="2600177"/>
    <lineage>
        <taxon>Bacteria</taxon>
        <taxon>Deltaproteobacteria</taxon>
        <taxon>Bradymonadales</taxon>
        <taxon>Microvenatoraceae</taxon>
        <taxon>Microvenator</taxon>
    </lineage>
</organism>
<evidence type="ECO:0000313" key="7">
    <source>
        <dbReference type="Proteomes" id="UP000321595"/>
    </source>
</evidence>
<dbReference type="PROSITE" id="PS50893">
    <property type="entry name" value="ABC_TRANSPORTER_2"/>
    <property type="match status" value="1"/>
</dbReference>
<dbReference type="Gene3D" id="3.40.50.300">
    <property type="entry name" value="P-loop containing nucleotide triphosphate hydrolases"/>
    <property type="match status" value="3"/>
</dbReference>
<dbReference type="InterPro" id="IPR003439">
    <property type="entry name" value="ABC_transporter-like_ATP-bd"/>
</dbReference>
<keyword evidence="2" id="KW-0547">Nucleotide-binding</keyword>
<evidence type="ECO:0000256" key="1">
    <source>
        <dbReference type="ARBA" id="ARBA00022737"/>
    </source>
</evidence>
<keyword evidence="7" id="KW-1185">Reference proteome</keyword>
<protein>
    <submittedName>
        <fullName evidence="6">ABC-F family ATP-binding cassette domain-containing protein</fullName>
    </submittedName>
</protein>
<sequence>MSGITDVRLVDVSFSYPQQSSLLQHLNLHFSSGWTGVVGANGSGKSTLLQLLTGELEPVLGQVLPKTRRVTRQAQAIPHQDALADFAWEFSRQSLKWLSIFDLDPESFSRWETLSAGERRRWQLAEVLSRPNDVLILDEPTNHLDARGKEVLLEAMRSFRGVGIVVSHDRDLLDRGTNHTVRLYRGTAVQWTGSYSDARPFWQEQARLEVEALNRAQDEARAAQKLLNQTRAQHESSKLSLCAKHRMKGVKDSDARGMLAKGCAESAEARIGRSAGVLSREVQRLNRELEDLPRPEKSREIRIDTGDYKKVLAEFDIGDELWFKQFEDQDQGPSILRVSGDSRFWVKGENGCGKSTLLRRLVAELRIPKDELIWIEQEPDRAQVFSMAKDHGGDARSKMLHTAAALGFDVEIFLNDLPASPGQLRKLAMAEGLVRQPALIVLDEPTNDLDIEAIEKFESALEDFGGSLVVVTHDLQFAKNLGLTPLETLF</sequence>
<evidence type="ECO:0000256" key="3">
    <source>
        <dbReference type="ARBA" id="ARBA00022840"/>
    </source>
</evidence>
<dbReference type="InterPro" id="IPR027417">
    <property type="entry name" value="P-loop_NTPase"/>
</dbReference>
<keyword evidence="3 6" id="KW-0067">ATP-binding</keyword>
<dbReference type="InterPro" id="IPR003593">
    <property type="entry name" value="AAA+_ATPase"/>
</dbReference>
<name>A0A5B8XSQ8_9DELT</name>
<dbReference type="KEGG" id="bbae:FRD01_15400"/>
<dbReference type="OrthoDB" id="9762051at2"/>
<gene>
    <name evidence="6" type="ORF">FRD01_15400</name>
</gene>
<accession>A0A5B8XSQ8</accession>
<dbReference type="PANTHER" id="PTHR19211">
    <property type="entry name" value="ATP-BINDING TRANSPORT PROTEIN-RELATED"/>
    <property type="match status" value="1"/>
</dbReference>
<evidence type="ECO:0000256" key="2">
    <source>
        <dbReference type="ARBA" id="ARBA00022741"/>
    </source>
</evidence>
<keyword evidence="1" id="KW-0677">Repeat</keyword>
<dbReference type="EMBL" id="CP042467">
    <property type="protein sequence ID" value="QED28594.1"/>
    <property type="molecule type" value="Genomic_DNA"/>
</dbReference>
<dbReference type="Proteomes" id="UP000321595">
    <property type="component" value="Chromosome"/>
</dbReference>
<dbReference type="GO" id="GO:0005524">
    <property type="term" value="F:ATP binding"/>
    <property type="evidence" value="ECO:0007669"/>
    <property type="project" value="UniProtKB-KW"/>
</dbReference>
<feature type="domain" description="ABC transporter" evidence="5">
    <location>
        <begin position="7"/>
        <end position="210"/>
    </location>
</feature>
<dbReference type="Pfam" id="PF00005">
    <property type="entry name" value="ABC_tran"/>
    <property type="match status" value="2"/>
</dbReference>
<dbReference type="SUPFAM" id="SSF52540">
    <property type="entry name" value="P-loop containing nucleoside triphosphate hydrolases"/>
    <property type="match status" value="2"/>
</dbReference>
<evidence type="ECO:0000259" key="5">
    <source>
        <dbReference type="PROSITE" id="PS50893"/>
    </source>
</evidence>
<proteinExistence type="predicted"/>
<dbReference type="SMART" id="SM00382">
    <property type="entry name" value="AAA"/>
    <property type="match status" value="2"/>
</dbReference>
<dbReference type="RefSeq" id="WP_146961162.1">
    <property type="nucleotide sequence ID" value="NZ_CP042467.1"/>
</dbReference>
<keyword evidence="4" id="KW-0175">Coiled coil</keyword>
<feature type="coiled-coil region" evidence="4">
    <location>
        <begin position="203"/>
        <end position="233"/>
    </location>
</feature>
<dbReference type="AlphaFoldDB" id="A0A5B8XSQ8"/>
<dbReference type="CDD" id="cd03221">
    <property type="entry name" value="ABCF_EF-3"/>
    <property type="match status" value="1"/>
</dbReference>